<dbReference type="PANTHER" id="PTHR45985:SF3">
    <property type="entry name" value="CHITIN DEACETYLASE-LIKE 4"/>
    <property type="match status" value="1"/>
</dbReference>
<dbReference type="InterPro" id="IPR011330">
    <property type="entry name" value="Glyco_hydro/deAcase_b/a-brl"/>
</dbReference>
<protein>
    <submittedName>
        <fullName evidence="4">Uncharacterized protein</fullName>
    </submittedName>
</protein>
<feature type="region of interest" description="Disordered" evidence="1">
    <location>
        <begin position="425"/>
        <end position="477"/>
    </location>
</feature>
<keyword evidence="3" id="KW-0732">Signal</keyword>
<dbReference type="Gene3D" id="3.20.20.370">
    <property type="entry name" value="Glycoside hydrolase/deacetylase"/>
    <property type="match status" value="1"/>
</dbReference>
<keyword evidence="2" id="KW-1133">Transmembrane helix</keyword>
<comment type="caution">
    <text evidence="4">The sequence shown here is derived from an EMBL/GenBank/DDBJ whole genome shotgun (WGS) entry which is preliminary data.</text>
</comment>
<gene>
    <name evidence="4" type="ORF">COHA_000667</name>
</gene>
<keyword evidence="2" id="KW-0472">Membrane</keyword>
<dbReference type="Proteomes" id="UP001205105">
    <property type="component" value="Unassembled WGS sequence"/>
</dbReference>
<evidence type="ECO:0000256" key="2">
    <source>
        <dbReference type="SAM" id="Phobius"/>
    </source>
</evidence>
<feature type="compositionally biased region" description="Basic and acidic residues" evidence="1">
    <location>
        <begin position="88"/>
        <end position="105"/>
    </location>
</feature>
<feature type="compositionally biased region" description="Pro residues" evidence="1">
    <location>
        <begin position="52"/>
        <end position="80"/>
    </location>
</feature>
<feature type="compositionally biased region" description="Gly residues" evidence="1">
    <location>
        <begin position="461"/>
        <end position="470"/>
    </location>
</feature>
<organism evidence="4 5">
    <name type="scientific">Chlorella ohadii</name>
    <dbReference type="NCBI Taxonomy" id="2649997"/>
    <lineage>
        <taxon>Eukaryota</taxon>
        <taxon>Viridiplantae</taxon>
        <taxon>Chlorophyta</taxon>
        <taxon>core chlorophytes</taxon>
        <taxon>Trebouxiophyceae</taxon>
        <taxon>Chlorellales</taxon>
        <taxon>Chlorellaceae</taxon>
        <taxon>Chlorella clade</taxon>
        <taxon>Chlorella</taxon>
    </lineage>
</organism>
<feature type="region of interest" description="Disordered" evidence="1">
    <location>
        <begin position="693"/>
        <end position="721"/>
    </location>
</feature>
<dbReference type="InterPro" id="IPR052740">
    <property type="entry name" value="CE4"/>
</dbReference>
<feature type="transmembrane region" description="Helical" evidence="2">
    <location>
        <begin position="629"/>
        <end position="652"/>
    </location>
</feature>
<dbReference type="GO" id="GO:0005975">
    <property type="term" value="P:carbohydrate metabolic process"/>
    <property type="evidence" value="ECO:0007669"/>
    <property type="project" value="InterPro"/>
</dbReference>
<name>A0AAD5H9U7_9CHLO</name>
<evidence type="ECO:0000256" key="3">
    <source>
        <dbReference type="SAM" id="SignalP"/>
    </source>
</evidence>
<evidence type="ECO:0000313" key="4">
    <source>
        <dbReference type="EMBL" id="KAI7845752.1"/>
    </source>
</evidence>
<dbReference type="AlphaFoldDB" id="A0AAD5H9U7"/>
<dbReference type="PANTHER" id="PTHR45985">
    <property type="match status" value="1"/>
</dbReference>
<sequence>MRLLRAALLLAVCCAAVAAPARRSNSPSPAPKERKASSPSPAPRELKASSPDPAPVGAPQPAPAPRRAPAPQPAPAPGPSAAPSKAGNKKDGKVNAKDIKDDSADKLRVQAEDWLPASSSLPAGPVVASLKPPRGMPAAVAPQFILLAHMGAVGRQAYDLIGSVTGTREINGCLVRGTMFATLEGTMCTLVNKLYGAGFEVADFTDSGATLAGLDQLTMRDRIATARTKLAQCVGIREDSIVGFRAPFLHSSPMQRMVLYNNRFLYDSSLIEDGTGRSMSKGMSQRLWPFDMVDGIPINCGLYNMTQQCDSTEKYDGLFEVPVWQLTAEGGPFTTNPGGSGGPGVFDVLKANFDAAYLGNRAPVPISVTSDFLSVAGNRAGLSKFIEYASSKPNTYFVTYRQAIAWMRNPISTKELSPAALGCGNPGGAPATPQQLAMLLQPPSPPSEADTAVPGARDSGSDGGNGGGGNKNTVKMPPMGVRISMTIGGVDLDTFRAQTAPQLLTMLHQRLVGYSNKFQGFIVSITPVPAGVTLAGRRRLRASEGTWLQVVAIMPGDSPFVLYQRAQKAIKDGALGSVMALSGGYVVPPTTVVPFKSGMDLDPLGDEAAAAGGADGGSSGSGSDNGTTVGLAVGLTVGLVALFGGLGAFAYFKWWRPRRHAKTDAGDDAAADAAAAKPRVQWRWPWQWRRTAVTDAAAAEQQPDEPKPEGDGGEGGESGKAPMTALKRFKQYLSHSETASQVSEFSPAPSVA</sequence>
<reference evidence="4" key="1">
    <citation type="submission" date="2020-11" db="EMBL/GenBank/DDBJ databases">
        <title>Chlorella ohadii genome sequencing and assembly.</title>
        <authorList>
            <person name="Murik O."/>
            <person name="Treves H."/>
            <person name="Kedem I."/>
            <person name="Shotland Y."/>
            <person name="Kaplan A."/>
        </authorList>
    </citation>
    <scope>NUCLEOTIDE SEQUENCE</scope>
    <source>
        <strain evidence="4">1</strain>
    </source>
</reference>
<dbReference type="EMBL" id="JADXDR010000013">
    <property type="protein sequence ID" value="KAI7845752.1"/>
    <property type="molecule type" value="Genomic_DNA"/>
</dbReference>
<feature type="signal peptide" evidence="3">
    <location>
        <begin position="1"/>
        <end position="18"/>
    </location>
</feature>
<feature type="region of interest" description="Disordered" evidence="1">
    <location>
        <begin position="19"/>
        <end position="105"/>
    </location>
</feature>
<evidence type="ECO:0000313" key="5">
    <source>
        <dbReference type="Proteomes" id="UP001205105"/>
    </source>
</evidence>
<proteinExistence type="predicted"/>
<feature type="chain" id="PRO_5041974987" evidence="3">
    <location>
        <begin position="19"/>
        <end position="752"/>
    </location>
</feature>
<keyword evidence="5" id="KW-1185">Reference proteome</keyword>
<accession>A0AAD5H9U7</accession>
<dbReference type="SUPFAM" id="SSF88713">
    <property type="entry name" value="Glycoside hydrolase/deacetylase"/>
    <property type="match status" value="1"/>
</dbReference>
<evidence type="ECO:0000256" key="1">
    <source>
        <dbReference type="SAM" id="MobiDB-lite"/>
    </source>
</evidence>
<keyword evidence="2" id="KW-0812">Transmembrane</keyword>